<dbReference type="OrthoDB" id="5043642at2759"/>
<accession>A0A9W9KX11</accession>
<keyword evidence="3" id="KW-1185">Reference proteome</keyword>
<protein>
    <submittedName>
        <fullName evidence="2">Uncharacterized protein</fullName>
    </submittedName>
</protein>
<dbReference type="InterPro" id="IPR021848">
    <property type="entry name" value="HODM_asu-like"/>
</dbReference>
<dbReference type="EMBL" id="JAPZBO010000001">
    <property type="protein sequence ID" value="KAJ5331835.1"/>
    <property type="molecule type" value="Genomic_DNA"/>
</dbReference>
<dbReference type="Proteomes" id="UP001147746">
    <property type="component" value="Unassembled WGS sequence"/>
</dbReference>
<keyword evidence="1" id="KW-0732">Signal</keyword>
<dbReference type="Pfam" id="PF11927">
    <property type="entry name" value="HODM_asu-like"/>
    <property type="match status" value="1"/>
</dbReference>
<feature type="signal peptide" evidence="1">
    <location>
        <begin position="1"/>
        <end position="19"/>
    </location>
</feature>
<organism evidence="2 3">
    <name type="scientific">Penicillium atrosanguineum</name>
    <dbReference type="NCBI Taxonomy" id="1132637"/>
    <lineage>
        <taxon>Eukaryota</taxon>
        <taxon>Fungi</taxon>
        <taxon>Dikarya</taxon>
        <taxon>Ascomycota</taxon>
        <taxon>Pezizomycotina</taxon>
        <taxon>Eurotiomycetes</taxon>
        <taxon>Eurotiomycetidae</taxon>
        <taxon>Eurotiales</taxon>
        <taxon>Aspergillaceae</taxon>
        <taxon>Penicillium</taxon>
    </lineage>
</organism>
<reference evidence="2" key="2">
    <citation type="journal article" date="2023" name="IMA Fungus">
        <title>Comparative genomic study of the Penicillium genus elucidates a diverse pangenome and 15 lateral gene transfer events.</title>
        <authorList>
            <person name="Petersen C."/>
            <person name="Sorensen T."/>
            <person name="Nielsen M.R."/>
            <person name="Sondergaard T.E."/>
            <person name="Sorensen J.L."/>
            <person name="Fitzpatrick D.A."/>
            <person name="Frisvad J.C."/>
            <person name="Nielsen K.L."/>
        </authorList>
    </citation>
    <scope>NUCLEOTIDE SEQUENCE</scope>
    <source>
        <strain evidence="2">IBT 21472</strain>
    </source>
</reference>
<feature type="chain" id="PRO_5041194823" evidence="1">
    <location>
        <begin position="20"/>
        <end position="356"/>
    </location>
</feature>
<evidence type="ECO:0000256" key="1">
    <source>
        <dbReference type="SAM" id="SignalP"/>
    </source>
</evidence>
<evidence type="ECO:0000313" key="3">
    <source>
        <dbReference type="Proteomes" id="UP001147746"/>
    </source>
</evidence>
<reference evidence="2" key="1">
    <citation type="submission" date="2022-12" db="EMBL/GenBank/DDBJ databases">
        <authorList>
            <person name="Petersen C."/>
        </authorList>
    </citation>
    <scope>NUCLEOTIDE SEQUENCE</scope>
    <source>
        <strain evidence="2">IBT 21472</strain>
    </source>
</reference>
<dbReference type="AlphaFoldDB" id="A0A9W9KX11"/>
<name>A0A9W9KX11_9EURO</name>
<comment type="caution">
    <text evidence="2">The sequence shown here is derived from an EMBL/GenBank/DDBJ whole genome shotgun (WGS) entry which is preliminary data.</text>
</comment>
<evidence type="ECO:0000313" key="2">
    <source>
        <dbReference type="EMBL" id="KAJ5331835.1"/>
    </source>
</evidence>
<proteinExistence type="predicted"/>
<gene>
    <name evidence="2" type="ORF">N7476_001618</name>
</gene>
<sequence>MTVFSLVALPIIFLSLVVRYQKEIRHWLWNRQKKNHQNECAKPPSDLKPQPIKGRERYRVMMDIRKLDAQNWLTLDKNYMDEHRVRDALLREKRDQVIQCLPESVDACHEALEEVSNFLSQRFPNMFETTMYNSKPHIQNRMTGEMFELGGSVPNENLTDALEAAVRLTMEDLSILMRNEDDEYYLAASASLFPTGWTVDQRIGWTISRMHEPVPLWHQQVATSVSKFLVRLTPNSPMERSNYFVEVKSPNENLFDILYRPGSLCEKKLFNPSPDQIIIRRERQTFRRLPRTGAILFGVKTFLTPLDELPMQELENLAKEMETWPENVGEYKGKNVWGAKVKEFYRSRTQVEKVEV</sequence>